<dbReference type="PANTHER" id="PTHR43280">
    <property type="entry name" value="ARAC-FAMILY TRANSCRIPTIONAL REGULATOR"/>
    <property type="match status" value="1"/>
</dbReference>
<gene>
    <name evidence="5" type="ORF">HNR09_001773</name>
</gene>
<evidence type="ECO:0000256" key="1">
    <source>
        <dbReference type="ARBA" id="ARBA00023015"/>
    </source>
</evidence>
<organism evidence="5 6">
    <name type="scientific">Nesterenkonia xinjiangensis</name>
    <dbReference type="NCBI Taxonomy" id="225327"/>
    <lineage>
        <taxon>Bacteria</taxon>
        <taxon>Bacillati</taxon>
        <taxon>Actinomycetota</taxon>
        <taxon>Actinomycetes</taxon>
        <taxon>Micrococcales</taxon>
        <taxon>Micrococcaceae</taxon>
        <taxon>Nesterenkonia</taxon>
    </lineage>
</organism>
<dbReference type="InterPro" id="IPR018060">
    <property type="entry name" value="HTH_AraC"/>
</dbReference>
<accession>A0A7Z0GLT3</accession>
<dbReference type="EMBL" id="JACCFY010000001">
    <property type="protein sequence ID" value="NYJ78362.1"/>
    <property type="molecule type" value="Genomic_DNA"/>
</dbReference>
<evidence type="ECO:0000256" key="3">
    <source>
        <dbReference type="ARBA" id="ARBA00023163"/>
    </source>
</evidence>
<reference evidence="5 6" key="1">
    <citation type="submission" date="2020-07" db="EMBL/GenBank/DDBJ databases">
        <title>Sequencing the genomes of 1000 actinobacteria strains.</title>
        <authorList>
            <person name="Klenk H.-P."/>
        </authorList>
    </citation>
    <scope>NUCLEOTIDE SEQUENCE [LARGE SCALE GENOMIC DNA]</scope>
    <source>
        <strain evidence="5 6">DSM 15475</strain>
    </source>
</reference>
<dbReference type="GO" id="GO:0043565">
    <property type="term" value="F:sequence-specific DNA binding"/>
    <property type="evidence" value="ECO:0007669"/>
    <property type="project" value="InterPro"/>
</dbReference>
<keyword evidence="2 5" id="KW-0238">DNA-binding</keyword>
<dbReference type="RefSeq" id="WP_179541711.1">
    <property type="nucleotide sequence ID" value="NZ_BAAALL010000006.1"/>
</dbReference>
<feature type="domain" description="HTH araC/xylS-type" evidence="4">
    <location>
        <begin position="185"/>
        <end position="283"/>
    </location>
</feature>
<comment type="caution">
    <text evidence="5">The sequence shown here is derived from an EMBL/GenBank/DDBJ whole genome shotgun (WGS) entry which is preliminary data.</text>
</comment>
<dbReference type="InterPro" id="IPR037923">
    <property type="entry name" value="HTH-like"/>
</dbReference>
<dbReference type="GO" id="GO:0003700">
    <property type="term" value="F:DNA-binding transcription factor activity"/>
    <property type="evidence" value="ECO:0007669"/>
    <property type="project" value="InterPro"/>
</dbReference>
<dbReference type="AlphaFoldDB" id="A0A7Z0GLT3"/>
<keyword evidence="3" id="KW-0804">Transcription</keyword>
<dbReference type="InterPro" id="IPR003313">
    <property type="entry name" value="AraC-bd"/>
</dbReference>
<sequence>MRHQDIEDVAYRPPEGQEGEVEVYTVPDLLRRAAPGLFLRPQRMGFHQLLIVEQGSTLHTVDFTAHRLGAGSVLWIRPGQVQQWSDPTQIEGTVLIFPAGLLDPATDALTSADSPEGPHHWASEDVDPARLVDLRTTISRLAADPTMPPVVRRTAMRHALSILLLHLVSWHRAHQDAAEVPEAFRDFRALVERRFAAWHDVAQYARALGWSPRTIARATRQARGTTPKQIIDGRLLLEARRLLVQTDHPVHRIGTQLGFEDPSNFTAWFRRRDGRAPSEFRASGAVRGTQPAR</sequence>
<dbReference type="SUPFAM" id="SSF51215">
    <property type="entry name" value="Regulatory protein AraC"/>
    <property type="match status" value="1"/>
</dbReference>
<dbReference type="Pfam" id="PF12833">
    <property type="entry name" value="HTH_18"/>
    <property type="match status" value="1"/>
</dbReference>
<dbReference type="PANTHER" id="PTHR43280:SF32">
    <property type="entry name" value="TRANSCRIPTIONAL REGULATORY PROTEIN"/>
    <property type="match status" value="1"/>
</dbReference>
<evidence type="ECO:0000256" key="2">
    <source>
        <dbReference type="ARBA" id="ARBA00023125"/>
    </source>
</evidence>
<dbReference type="Proteomes" id="UP000535437">
    <property type="component" value="Unassembled WGS sequence"/>
</dbReference>
<dbReference type="PROSITE" id="PS01124">
    <property type="entry name" value="HTH_ARAC_FAMILY_2"/>
    <property type="match status" value="1"/>
</dbReference>
<dbReference type="Pfam" id="PF02311">
    <property type="entry name" value="AraC_binding"/>
    <property type="match status" value="1"/>
</dbReference>
<proteinExistence type="predicted"/>
<keyword evidence="1" id="KW-0805">Transcription regulation</keyword>
<dbReference type="InterPro" id="IPR009057">
    <property type="entry name" value="Homeodomain-like_sf"/>
</dbReference>
<keyword evidence="6" id="KW-1185">Reference proteome</keyword>
<evidence type="ECO:0000259" key="4">
    <source>
        <dbReference type="PROSITE" id="PS01124"/>
    </source>
</evidence>
<name>A0A7Z0GLT3_9MICC</name>
<protein>
    <submittedName>
        <fullName evidence="5">AraC-like DNA-binding protein</fullName>
    </submittedName>
</protein>
<evidence type="ECO:0000313" key="6">
    <source>
        <dbReference type="Proteomes" id="UP000535437"/>
    </source>
</evidence>
<evidence type="ECO:0000313" key="5">
    <source>
        <dbReference type="EMBL" id="NYJ78362.1"/>
    </source>
</evidence>
<dbReference type="Gene3D" id="1.10.10.60">
    <property type="entry name" value="Homeodomain-like"/>
    <property type="match status" value="1"/>
</dbReference>
<dbReference type="SUPFAM" id="SSF46689">
    <property type="entry name" value="Homeodomain-like"/>
    <property type="match status" value="1"/>
</dbReference>
<dbReference type="SMART" id="SM00342">
    <property type="entry name" value="HTH_ARAC"/>
    <property type="match status" value="1"/>
</dbReference>